<dbReference type="Proteomes" id="UP000629287">
    <property type="component" value="Unassembled WGS sequence"/>
</dbReference>
<evidence type="ECO:0000313" key="1">
    <source>
        <dbReference type="EMBL" id="MBE1597977.1"/>
    </source>
</evidence>
<gene>
    <name evidence="1" type="ORF">H4687_004106</name>
</gene>
<dbReference type="RefSeq" id="WP_225966757.1">
    <property type="nucleotide sequence ID" value="NZ_JADBGF010000001.1"/>
</dbReference>
<reference evidence="1 2" key="1">
    <citation type="submission" date="2020-10" db="EMBL/GenBank/DDBJ databases">
        <title>Sequencing the genomes of 1000 actinobacteria strains.</title>
        <authorList>
            <person name="Klenk H.-P."/>
        </authorList>
    </citation>
    <scope>NUCLEOTIDE SEQUENCE [LARGE SCALE GENOMIC DNA]</scope>
    <source>
        <strain evidence="1 2">DSM 41803</strain>
    </source>
</reference>
<dbReference type="AlphaFoldDB" id="A0A8I0P6D4"/>
<sequence length="161" mass="17167">MDVAAELRALTGSLSREDGVFGRLVDQAGGSVPGLVRQVAAEAEEAWKQYAVEGAVGPDTPVEIDDALLQIDAERAAELLTYLATYDLVFPGSGRRDRAHARRAAERVVRLLGYEATWYTNIIDLSPGARAWNPVTRHTFDGVVAGAGGSFAVALVQVGED</sequence>
<keyword evidence="2" id="KW-1185">Reference proteome</keyword>
<accession>A0A8I0P6D4</accession>
<dbReference type="GeneID" id="86833739"/>
<organism evidence="1 2">
    <name type="scientific">Streptomyces stelliscabiei</name>
    <dbReference type="NCBI Taxonomy" id="146820"/>
    <lineage>
        <taxon>Bacteria</taxon>
        <taxon>Bacillati</taxon>
        <taxon>Actinomycetota</taxon>
        <taxon>Actinomycetes</taxon>
        <taxon>Kitasatosporales</taxon>
        <taxon>Streptomycetaceae</taxon>
        <taxon>Streptomyces</taxon>
    </lineage>
</organism>
<evidence type="ECO:0000313" key="2">
    <source>
        <dbReference type="Proteomes" id="UP000629287"/>
    </source>
</evidence>
<protein>
    <submittedName>
        <fullName evidence="1">Uncharacterized protein</fullName>
    </submittedName>
</protein>
<comment type="caution">
    <text evidence="1">The sequence shown here is derived from an EMBL/GenBank/DDBJ whole genome shotgun (WGS) entry which is preliminary data.</text>
</comment>
<dbReference type="EMBL" id="JADBGF010000001">
    <property type="protein sequence ID" value="MBE1597977.1"/>
    <property type="molecule type" value="Genomic_DNA"/>
</dbReference>
<name>A0A8I0P6D4_9ACTN</name>
<proteinExistence type="predicted"/>